<dbReference type="GO" id="GO:0009898">
    <property type="term" value="C:cytoplasmic side of plasma membrane"/>
    <property type="evidence" value="ECO:0007669"/>
    <property type="project" value="TreeGrafter"/>
</dbReference>
<feature type="domain" description="AMP-dependent synthetase/ligase" evidence="3">
    <location>
        <begin position="210"/>
        <end position="371"/>
    </location>
</feature>
<evidence type="ECO:0000256" key="1">
    <source>
        <dbReference type="ARBA" id="ARBA00006432"/>
    </source>
</evidence>
<dbReference type="Gene3D" id="3.40.50.12780">
    <property type="entry name" value="N-terminal domain of ligase-like"/>
    <property type="match status" value="1"/>
</dbReference>
<reference evidence="4" key="1">
    <citation type="submission" date="2022-11" db="EMBL/GenBank/DDBJ databases">
        <authorList>
            <person name="Petersen C."/>
        </authorList>
    </citation>
    <scope>NUCLEOTIDE SEQUENCE</scope>
    <source>
        <strain evidence="4">IBT 20477</strain>
    </source>
</reference>
<accession>A0A9W9J9A8</accession>
<dbReference type="EMBL" id="JAPQKQ010000006">
    <property type="protein sequence ID" value="KAJ5192169.1"/>
    <property type="molecule type" value="Genomic_DNA"/>
</dbReference>
<evidence type="ECO:0000313" key="5">
    <source>
        <dbReference type="Proteomes" id="UP001150942"/>
    </source>
</evidence>
<evidence type="ECO:0000313" key="4">
    <source>
        <dbReference type="EMBL" id="KAJ5192169.1"/>
    </source>
</evidence>
<evidence type="ECO:0000259" key="3">
    <source>
        <dbReference type="Pfam" id="PF00501"/>
    </source>
</evidence>
<dbReference type="GO" id="GO:0005811">
    <property type="term" value="C:lipid droplet"/>
    <property type="evidence" value="ECO:0007669"/>
    <property type="project" value="TreeGrafter"/>
</dbReference>
<dbReference type="GO" id="GO:0004467">
    <property type="term" value="F:long-chain fatty acid-CoA ligase activity"/>
    <property type="evidence" value="ECO:0007669"/>
    <property type="project" value="TreeGrafter"/>
</dbReference>
<sequence>MPPSLPVQIPVNKVALAASAAVAAFVGGLYADHSHVLSYDINQIIQEKALHTRLQRRINALRDDFSLYHMLQLAERPRPCGSKAAVGHAGRLACHFVGHGLRVGDTIAIFATKLPEMVLAIAAANFKFVFKGYPEPTVGGELMWGAHIARYLTPLFGDCWFHVAGLYARSGSSRCEAGTPSCNPVTITLILRYEDLGSVSLPAESRRPIRRLVDVGALIYTSGTRGKPKAVGIKNFLLVLVSTPMTIDVKYRRRNLPLRTYSCLPLFHATCLFSGLFYSVGLSATFCLARKFYASRLMARLVESRATRLLYVGELCRYLLAAPASPHDRAHQCRVAIGNGLHRNVWRRFQQRFNIPEVREVYRSTEGVAKFDNFSRGKTGAGMVGCAGPLKRYFEDVTYLVRYDPTTESPYRDPQTGLCVLAQAGEPGEAIGRVRSMDYYNEEIFSSERATCSSGIRPGGFASTIARGIHSVGENVSAAEVREHICKLPDVEDASVYTVKLSAYDFLFYAPGWINALGFRYDGQAGAAAISLVVGTQEDAFATGLFGRLRKLGLAMYQLPKLVRFSKGIETTATFKQSKAALKGLAWNPEAEGLQDSLYWLDGEEYRRLDSAAWGAIEGGKARL</sequence>
<dbReference type="Proteomes" id="UP001150942">
    <property type="component" value="Unassembled WGS sequence"/>
</dbReference>
<dbReference type="InterPro" id="IPR000873">
    <property type="entry name" value="AMP-dep_synth/lig_dom"/>
</dbReference>
<organism evidence="4 5">
    <name type="scientific">Penicillium cf. viridicatum</name>
    <dbReference type="NCBI Taxonomy" id="2972119"/>
    <lineage>
        <taxon>Eukaryota</taxon>
        <taxon>Fungi</taxon>
        <taxon>Dikarya</taxon>
        <taxon>Ascomycota</taxon>
        <taxon>Pezizomycotina</taxon>
        <taxon>Eurotiomycetes</taxon>
        <taxon>Eurotiomycetidae</taxon>
        <taxon>Eurotiales</taxon>
        <taxon>Aspergillaceae</taxon>
        <taxon>Penicillium</taxon>
    </lineage>
</organism>
<dbReference type="Gene3D" id="3.30.300.30">
    <property type="match status" value="1"/>
</dbReference>
<dbReference type="GO" id="GO:0044539">
    <property type="term" value="P:long-chain fatty acid import into cell"/>
    <property type="evidence" value="ECO:0007669"/>
    <property type="project" value="TreeGrafter"/>
</dbReference>
<protein>
    <submittedName>
        <fullName evidence="4">Bifunctional fatty acid transporter/acyl-CoA synthetase (FAT1)</fullName>
    </submittedName>
</protein>
<gene>
    <name evidence="4" type="ORF">N7449_008311</name>
</gene>
<dbReference type="PANTHER" id="PTHR43107:SF20">
    <property type="entry name" value="FATTY ACID TRANSPORTER_ACYL-COA SYNTHETASE (FAT1), PUTATIVE (AFU_ORTHOLOGUE AFUA_2G11360)-RELATED"/>
    <property type="match status" value="1"/>
</dbReference>
<dbReference type="SUPFAM" id="SSF56801">
    <property type="entry name" value="Acetyl-CoA synthetase-like"/>
    <property type="match status" value="1"/>
</dbReference>
<reference evidence="4" key="2">
    <citation type="journal article" date="2023" name="IMA Fungus">
        <title>Comparative genomic study of the Penicillium genus elucidates a diverse pangenome and 15 lateral gene transfer events.</title>
        <authorList>
            <person name="Petersen C."/>
            <person name="Sorensen T."/>
            <person name="Nielsen M.R."/>
            <person name="Sondergaard T.E."/>
            <person name="Sorensen J.L."/>
            <person name="Fitzpatrick D.A."/>
            <person name="Frisvad J.C."/>
            <person name="Nielsen K.L."/>
        </authorList>
    </citation>
    <scope>NUCLEOTIDE SEQUENCE</scope>
    <source>
        <strain evidence="4">IBT 20477</strain>
    </source>
</reference>
<name>A0A9W9J9A8_9EURO</name>
<proteinExistence type="inferred from homology"/>
<comment type="similarity">
    <text evidence="1">Belongs to the ATP-dependent AMP-binding enzyme family.</text>
</comment>
<dbReference type="InterPro" id="IPR045851">
    <property type="entry name" value="AMP-bd_C_sf"/>
</dbReference>
<evidence type="ECO:0000256" key="2">
    <source>
        <dbReference type="ARBA" id="ARBA00022598"/>
    </source>
</evidence>
<dbReference type="PANTHER" id="PTHR43107">
    <property type="entry name" value="LONG-CHAIN FATTY ACID TRANSPORT PROTEIN"/>
    <property type="match status" value="1"/>
</dbReference>
<keyword evidence="5" id="KW-1185">Reference proteome</keyword>
<dbReference type="GO" id="GO:0005777">
    <property type="term" value="C:peroxisome"/>
    <property type="evidence" value="ECO:0007669"/>
    <property type="project" value="TreeGrafter"/>
</dbReference>
<dbReference type="Pfam" id="PF00501">
    <property type="entry name" value="AMP-binding"/>
    <property type="match status" value="1"/>
</dbReference>
<dbReference type="InterPro" id="IPR042099">
    <property type="entry name" value="ANL_N_sf"/>
</dbReference>
<dbReference type="OrthoDB" id="10253869at2759"/>
<dbReference type="GO" id="GO:0005324">
    <property type="term" value="F:long-chain fatty acid transmembrane transporter activity"/>
    <property type="evidence" value="ECO:0007669"/>
    <property type="project" value="TreeGrafter"/>
</dbReference>
<comment type="caution">
    <text evidence="4">The sequence shown here is derived from an EMBL/GenBank/DDBJ whole genome shotgun (WGS) entry which is preliminary data.</text>
</comment>
<keyword evidence="2" id="KW-0436">Ligase</keyword>
<dbReference type="AlphaFoldDB" id="A0A9W9J9A8"/>